<sequence>MTWSRVPWYCATRCCQSLTLSRRSRKKQRHTEPTPKAVPSGTLPRLRDGDWLMFPYAGAYTIASASNYTKGAFLQPVRLFLFSCKADKGWGNVLPQAAVVSMLSIPHTIPERDMREHEDEVAVDEDDGHQPGSCWSENGPHR</sequence>
<protein>
    <recommendedName>
        <fullName evidence="4">Orn/DAP/Arg decarboxylase 2 C-terminal domain-containing protein</fullName>
    </recommendedName>
</protein>
<proteinExistence type="predicted"/>
<dbReference type="SUPFAM" id="SSF50621">
    <property type="entry name" value="Alanine racemase C-terminal domain-like"/>
    <property type="match status" value="1"/>
</dbReference>
<keyword evidence="3" id="KW-1185">Reference proteome</keyword>
<accession>A0ABY8UPI6</accession>
<evidence type="ECO:0000313" key="2">
    <source>
        <dbReference type="EMBL" id="WIA22296.1"/>
    </source>
</evidence>
<dbReference type="InterPro" id="IPR009006">
    <property type="entry name" value="Ala_racemase/Decarboxylase_C"/>
</dbReference>
<evidence type="ECO:0000256" key="1">
    <source>
        <dbReference type="SAM" id="MobiDB-lite"/>
    </source>
</evidence>
<dbReference type="Proteomes" id="UP001244341">
    <property type="component" value="Chromosome 14b"/>
</dbReference>
<feature type="region of interest" description="Disordered" evidence="1">
    <location>
        <begin position="111"/>
        <end position="142"/>
    </location>
</feature>
<dbReference type="Gene3D" id="2.40.37.10">
    <property type="entry name" value="Lyase, Ornithine Decarboxylase, Chain A, domain 1"/>
    <property type="match status" value="1"/>
</dbReference>
<reference evidence="2 3" key="1">
    <citation type="submission" date="2023-05" db="EMBL/GenBank/DDBJ databases">
        <title>A 100% complete, gapless, phased diploid assembly of the Scenedesmus obliquus UTEX 3031 genome.</title>
        <authorList>
            <person name="Biondi T.C."/>
            <person name="Hanschen E.R."/>
            <person name="Kwon T."/>
            <person name="Eng W."/>
            <person name="Kruse C.P.S."/>
            <person name="Koehler S.I."/>
            <person name="Kunde Y."/>
            <person name="Gleasner C.D."/>
            <person name="You Mak K.T."/>
            <person name="Polle J."/>
            <person name="Hovde B.T."/>
            <person name="Starkenburg S.R."/>
        </authorList>
    </citation>
    <scope>NUCLEOTIDE SEQUENCE [LARGE SCALE GENOMIC DNA]</scope>
    <source>
        <strain evidence="2 3">DOE0152z</strain>
    </source>
</reference>
<feature type="region of interest" description="Disordered" evidence="1">
    <location>
        <begin position="22"/>
        <end position="42"/>
    </location>
</feature>
<dbReference type="EMBL" id="CP126221">
    <property type="protein sequence ID" value="WIA22296.1"/>
    <property type="molecule type" value="Genomic_DNA"/>
</dbReference>
<evidence type="ECO:0008006" key="4">
    <source>
        <dbReference type="Google" id="ProtNLM"/>
    </source>
</evidence>
<name>A0ABY8UPI6_TETOB</name>
<gene>
    <name evidence="2" type="ORF">OEZ85_004614</name>
</gene>
<organism evidence="2 3">
    <name type="scientific">Tetradesmus obliquus</name>
    <name type="common">Green alga</name>
    <name type="synonym">Acutodesmus obliquus</name>
    <dbReference type="NCBI Taxonomy" id="3088"/>
    <lineage>
        <taxon>Eukaryota</taxon>
        <taxon>Viridiplantae</taxon>
        <taxon>Chlorophyta</taxon>
        <taxon>core chlorophytes</taxon>
        <taxon>Chlorophyceae</taxon>
        <taxon>CS clade</taxon>
        <taxon>Sphaeropleales</taxon>
        <taxon>Scenedesmaceae</taxon>
        <taxon>Tetradesmus</taxon>
    </lineage>
</organism>
<feature type="compositionally biased region" description="Basic and acidic residues" evidence="1">
    <location>
        <begin position="111"/>
        <end position="120"/>
    </location>
</feature>
<evidence type="ECO:0000313" key="3">
    <source>
        <dbReference type="Proteomes" id="UP001244341"/>
    </source>
</evidence>